<proteinExistence type="predicted"/>
<keyword evidence="1" id="KW-1133">Transmembrane helix</keyword>
<dbReference type="EMBL" id="JACDQQ010002309">
    <property type="protein sequence ID" value="MBA0088041.1"/>
    <property type="molecule type" value="Genomic_DNA"/>
</dbReference>
<gene>
    <name evidence="3" type="ORF">HRJ53_23910</name>
</gene>
<dbReference type="InterPro" id="IPR041916">
    <property type="entry name" value="Anti_sigma_zinc_sf"/>
</dbReference>
<dbReference type="AlphaFoldDB" id="A0A7V8NVC2"/>
<evidence type="ECO:0000256" key="1">
    <source>
        <dbReference type="SAM" id="Phobius"/>
    </source>
</evidence>
<name>A0A7V8NVC2_9BACT</name>
<evidence type="ECO:0000313" key="3">
    <source>
        <dbReference type="EMBL" id="MBA0088041.1"/>
    </source>
</evidence>
<feature type="domain" description="Putative zinc-finger" evidence="2">
    <location>
        <begin position="3"/>
        <end position="36"/>
    </location>
</feature>
<keyword evidence="1" id="KW-0472">Membrane</keyword>
<reference evidence="3" key="1">
    <citation type="submission" date="2020-06" db="EMBL/GenBank/DDBJ databases">
        <title>Legume-microbial interactions unlock mineral nutrients during tropical forest succession.</title>
        <authorList>
            <person name="Epihov D.Z."/>
        </authorList>
    </citation>
    <scope>NUCLEOTIDE SEQUENCE [LARGE SCALE GENOMIC DNA]</scope>
    <source>
        <strain evidence="3">Pan2503</strain>
    </source>
</reference>
<dbReference type="Proteomes" id="UP000567293">
    <property type="component" value="Unassembled WGS sequence"/>
</dbReference>
<organism evidence="3 4">
    <name type="scientific">Candidatus Acidiferrum panamense</name>
    <dbReference type="NCBI Taxonomy" id="2741543"/>
    <lineage>
        <taxon>Bacteria</taxon>
        <taxon>Pseudomonadati</taxon>
        <taxon>Acidobacteriota</taxon>
        <taxon>Terriglobia</taxon>
        <taxon>Candidatus Acidiferrales</taxon>
        <taxon>Candidatus Acidiferrum</taxon>
    </lineage>
</organism>
<keyword evidence="1" id="KW-0812">Transmembrane</keyword>
<sequence>MSCDSVQERISSLLDHQLVSAEREDVSAHLQSCATCSARLQALESLRAALQGMNQAPVPPALAMRLRVIASHERWRQLSSISVSVRLRCWGDRAELVFENLMRPLALPFAGGLLSALLLFGMLVPNLSFQHNFHDDLQLAFSSDPDGRLVESLPGEGSPTWLWTRDSVRLEPANAISSRDETVLELTIDEYGRVADYSVSQGQLTPEMQSLILWSRFTPGTLNGKKASGKVSVVFHRHHHVRG</sequence>
<dbReference type="Pfam" id="PF13490">
    <property type="entry name" value="zf-HC2"/>
    <property type="match status" value="1"/>
</dbReference>
<accession>A0A7V8NVC2</accession>
<comment type="caution">
    <text evidence="3">The sequence shown here is derived from an EMBL/GenBank/DDBJ whole genome shotgun (WGS) entry which is preliminary data.</text>
</comment>
<evidence type="ECO:0000313" key="4">
    <source>
        <dbReference type="Proteomes" id="UP000567293"/>
    </source>
</evidence>
<protein>
    <submittedName>
        <fullName evidence="3">Zf-HC2 domain-containing protein</fullName>
    </submittedName>
</protein>
<evidence type="ECO:0000259" key="2">
    <source>
        <dbReference type="Pfam" id="PF13490"/>
    </source>
</evidence>
<dbReference type="InterPro" id="IPR027383">
    <property type="entry name" value="Znf_put"/>
</dbReference>
<dbReference type="Gene3D" id="1.10.10.1320">
    <property type="entry name" value="Anti-sigma factor, zinc-finger domain"/>
    <property type="match status" value="1"/>
</dbReference>
<feature type="transmembrane region" description="Helical" evidence="1">
    <location>
        <begin position="105"/>
        <end position="124"/>
    </location>
</feature>
<keyword evidence="4" id="KW-1185">Reference proteome</keyword>